<dbReference type="Pfam" id="PF10677">
    <property type="entry name" value="DUF2490"/>
    <property type="match status" value="1"/>
</dbReference>
<name>A0A2W5FBE7_9SPHI</name>
<reference evidence="1 2" key="1">
    <citation type="submission" date="2017-11" db="EMBL/GenBank/DDBJ databases">
        <title>Infants hospitalized years apart are colonized by the same room-sourced microbial strains.</title>
        <authorList>
            <person name="Brooks B."/>
            <person name="Olm M.R."/>
            <person name="Firek B.A."/>
            <person name="Baker R."/>
            <person name="Thomas B.C."/>
            <person name="Morowitz M.J."/>
            <person name="Banfield J.F."/>
        </authorList>
    </citation>
    <scope>NUCLEOTIDE SEQUENCE [LARGE SCALE GENOMIC DNA]</scope>
    <source>
        <strain evidence="1">S2_009_000_R2_76</strain>
    </source>
</reference>
<accession>A0A2W5FBE7</accession>
<dbReference type="Proteomes" id="UP000249645">
    <property type="component" value="Unassembled WGS sequence"/>
</dbReference>
<comment type="caution">
    <text evidence="1">The sequence shown here is derived from an EMBL/GenBank/DDBJ whole genome shotgun (WGS) entry which is preliminary data.</text>
</comment>
<dbReference type="InterPro" id="IPR019619">
    <property type="entry name" value="DUF2490"/>
</dbReference>
<protein>
    <submittedName>
        <fullName evidence="1">DUF2490 domain-containing protein</fullName>
    </submittedName>
</protein>
<dbReference type="EMBL" id="QFOI01000001">
    <property type="protein sequence ID" value="PZP52688.1"/>
    <property type="molecule type" value="Genomic_DNA"/>
</dbReference>
<evidence type="ECO:0000313" key="1">
    <source>
        <dbReference type="EMBL" id="PZP52688.1"/>
    </source>
</evidence>
<organism evidence="1 2">
    <name type="scientific">Pseudopedobacter saltans</name>
    <dbReference type="NCBI Taxonomy" id="151895"/>
    <lineage>
        <taxon>Bacteria</taxon>
        <taxon>Pseudomonadati</taxon>
        <taxon>Bacteroidota</taxon>
        <taxon>Sphingobacteriia</taxon>
        <taxon>Sphingobacteriales</taxon>
        <taxon>Sphingobacteriaceae</taxon>
        <taxon>Pseudopedobacter</taxon>
    </lineage>
</organism>
<evidence type="ECO:0000313" key="2">
    <source>
        <dbReference type="Proteomes" id="UP000249645"/>
    </source>
</evidence>
<sequence length="227" mass="26858">MGQRISDHNTIGWYTTTITPKFSDKWSGHFEYQWRRTHVVQNWQQSLLRVGATYKINKDVSAQVGYAWARTFDYGEYFLSSVNKTFDEHRMYEQIVLNTSFGKLKYSTRFRLEQRWLAVYNTIDDDKPARWNYLNRFRLMPRFDLPIGKKGLYVAAYDEIMLGFGSNVGQNVFDQNRVGLMAGYTFSPKFRLEGGYLNQTVQFGRQIDKQNVFQYNNGIILNTYINF</sequence>
<proteinExistence type="predicted"/>
<dbReference type="AlphaFoldDB" id="A0A2W5FBE7"/>
<gene>
    <name evidence="1" type="ORF">DI598_00240</name>
</gene>